<dbReference type="Gene3D" id="2.60.120.260">
    <property type="entry name" value="Galactose-binding domain-like"/>
    <property type="match status" value="1"/>
</dbReference>
<sequence length="964" mass="108098">MTGLHLSLMLLICFILWSCTEMIGSKEFKYYLLNATEQSDSTAYICSYKSKAVIDINCPGHGSGNDRLKGNSGCLGFALKSDVLERVVTLDAYRCTTQHVHSSCLKLGFCRVRSSERISIMVFVSNQNFNEAYTPLPVSQWGKEYHIVLRRLSGFALIISEMDVALTVDYIETDGQHNVEYSIMHKNSVLSLQSCSVTDRHNSIADYIEIMVVSSGPLSGLSGHCGGDQSNIAIEALLPVEKPSKFEYVVFCVRIRSCTVLVQSPMNALFYATNMASGRIDSYTEQKNKKYYLIVDHQIFLQSEKYLLVSILILESGVAQATCSILPTSLFTSEYVWLLPSGFGLHLIIFISYISLGHLILNQKPLWSHKYSIYEERFKAQTWHIITVEKHASKEDYFKAYSVNGDIFGCYLIGVNHTMTYAVPVSFSPYHQIIYIYDKTWPFNRLQRCPTESMVKGDNVDNDCDGYIDEELANNKDDDGDNKVDEDLSTDTDNGCLPGWFGTNCDQLCHCERSQCLSNGTCRPGVLCERSYFGTQCQFRDAIMWATVSQKEVPDIRTTACFLVTSRLVISFYKNTRLSWIQITTASKEHLRGLTLMFVKTHNRDYCVTGPCLNRRDIYVTLTTLIIHCNTSSYVCQMIILFDDYNMTRKVCAIHVSAGRNIALRKHVAMSSVQTDRQGRISRETLCVDGYIEDNITLCSRTSLIDTKPNLKMTFPLPVVIDEIVIYFGGVDKIALQLGEKFQIRLLDNKKAVVSDITRLLDRHVSIVPLSRDPVKYIHVSMSPNFYSLAICEFEVYGECAPPVYGPDCSHICSISCTDQICSYEGYCLDCMNGTWGPYCFEGCLDWCEETHGPNTTTTPKPNGSFVPYHPQSGFRIEQFWYYVIAAATLFTILFLAASEVKSKKQPPIAPTDTARASTDVQGTEGSGVSVRRQRSSSSVDISDVTDYLGSSSAGTDAGTSQGT</sequence>
<organism evidence="4 5">
    <name type="scientific">Biomphalaria glabrata</name>
    <name type="common">Bloodfluke planorb</name>
    <name type="synonym">Freshwater snail</name>
    <dbReference type="NCBI Taxonomy" id="6526"/>
    <lineage>
        <taxon>Eukaryota</taxon>
        <taxon>Metazoa</taxon>
        <taxon>Spiralia</taxon>
        <taxon>Lophotrochozoa</taxon>
        <taxon>Mollusca</taxon>
        <taxon>Gastropoda</taxon>
        <taxon>Heterobranchia</taxon>
        <taxon>Euthyneura</taxon>
        <taxon>Panpulmonata</taxon>
        <taxon>Hygrophila</taxon>
        <taxon>Lymnaeoidea</taxon>
        <taxon>Planorbidae</taxon>
        <taxon>Biomphalaria</taxon>
    </lineage>
</organism>
<dbReference type="PANTHER" id="PTHR46534:SF1">
    <property type="entry name" value="IGGFC-BINDING PROTEIN N-TERMINAL DOMAIN-CONTAINING PROTEIN"/>
    <property type="match status" value="1"/>
</dbReference>
<proteinExistence type="predicted"/>
<evidence type="ECO:0000313" key="5">
    <source>
        <dbReference type="RefSeq" id="XP_055872730.1"/>
    </source>
</evidence>
<feature type="compositionally biased region" description="Polar residues" evidence="1">
    <location>
        <begin position="915"/>
        <end position="924"/>
    </location>
</feature>
<keyword evidence="2" id="KW-0812">Transmembrane</keyword>
<protein>
    <submittedName>
        <fullName evidence="5">Uncharacterized protein LOC106050221 isoform X1</fullName>
    </submittedName>
</protein>
<keyword evidence="2" id="KW-0472">Membrane</keyword>
<keyword evidence="3" id="KW-0732">Signal</keyword>
<feature type="signal peptide" evidence="3">
    <location>
        <begin position="1"/>
        <end position="25"/>
    </location>
</feature>
<feature type="transmembrane region" description="Helical" evidence="2">
    <location>
        <begin position="880"/>
        <end position="898"/>
    </location>
</feature>
<feature type="chain" id="PRO_5040843706" evidence="3">
    <location>
        <begin position="26"/>
        <end position="964"/>
    </location>
</feature>
<dbReference type="Proteomes" id="UP001165740">
    <property type="component" value="Chromosome 18"/>
</dbReference>
<reference evidence="5" key="1">
    <citation type="submission" date="2025-08" db="UniProtKB">
        <authorList>
            <consortium name="RefSeq"/>
        </authorList>
    </citation>
    <scope>IDENTIFICATION</scope>
</reference>
<evidence type="ECO:0000256" key="3">
    <source>
        <dbReference type="SAM" id="SignalP"/>
    </source>
</evidence>
<keyword evidence="2" id="KW-1133">Transmembrane helix</keyword>
<feature type="compositionally biased region" description="Low complexity" evidence="1">
    <location>
        <begin position="927"/>
        <end position="964"/>
    </location>
</feature>
<name>A0A9W2ZCX4_BIOGL</name>
<dbReference type="AlphaFoldDB" id="A0A9W2ZCX4"/>
<evidence type="ECO:0000313" key="4">
    <source>
        <dbReference type="Proteomes" id="UP001165740"/>
    </source>
</evidence>
<feature type="region of interest" description="Disordered" evidence="1">
    <location>
        <begin position="906"/>
        <end position="964"/>
    </location>
</feature>
<evidence type="ECO:0000256" key="1">
    <source>
        <dbReference type="SAM" id="MobiDB-lite"/>
    </source>
</evidence>
<accession>A0A9W2ZCX4</accession>
<keyword evidence="4" id="KW-1185">Reference proteome</keyword>
<dbReference type="OrthoDB" id="10396802at2759"/>
<dbReference type="GeneID" id="106050221"/>
<evidence type="ECO:0000256" key="2">
    <source>
        <dbReference type="SAM" id="Phobius"/>
    </source>
</evidence>
<dbReference type="PANTHER" id="PTHR46534">
    <property type="entry name" value="IGGFC_BINDING DOMAIN-CONTAINING PROTEIN"/>
    <property type="match status" value="1"/>
</dbReference>
<dbReference type="RefSeq" id="XP_055872730.1">
    <property type="nucleotide sequence ID" value="XM_056016755.1"/>
</dbReference>
<gene>
    <name evidence="5" type="primary">LOC106050221</name>
</gene>